<keyword evidence="3" id="KW-1185">Reference proteome</keyword>
<proteinExistence type="predicted"/>
<dbReference type="Gene3D" id="3.40.50.2000">
    <property type="entry name" value="Glycogen Phosphorylase B"/>
    <property type="match status" value="2"/>
</dbReference>
<accession>A0ABS9R171</accession>
<gene>
    <name evidence="2" type="ORF">H9J30_16345</name>
</gene>
<dbReference type="EMBL" id="JACSDI010000015">
    <property type="protein sequence ID" value="MCG9965476.1"/>
    <property type="molecule type" value="Genomic_DNA"/>
</dbReference>
<dbReference type="Pfam" id="PF13692">
    <property type="entry name" value="Glyco_trans_1_4"/>
    <property type="match status" value="1"/>
</dbReference>
<organism evidence="2 3">
    <name type="scientific">Shewanella cutis</name>
    <dbReference type="NCBI Taxonomy" id="2766780"/>
    <lineage>
        <taxon>Bacteria</taxon>
        <taxon>Pseudomonadati</taxon>
        <taxon>Pseudomonadota</taxon>
        <taxon>Gammaproteobacteria</taxon>
        <taxon>Alteromonadales</taxon>
        <taxon>Shewanellaceae</taxon>
        <taxon>Shewanella</taxon>
    </lineage>
</organism>
<reference evidence="2 3" key="1">
    <citation type="submission" date="2020-08" db="EMBL/GenBank/DDBJ databases">
        <title>Whole genome sequence of Shewanella sp strain PS-2.</title>
        <authorList>
            <person name="Das S.K."/>
        </authorList>
    </citation>
    <scope>NUCLEOTIDE SEQUENCE [LARGE SCALE GENOMIC DNA]</scope>
    <source>
        <strain evidence="2 3">PS-2</strain>
    </source>
</reference>
<dbReference type="PANTHER" id="PTHR12526">
    <property type="entry name" value="GLYCOSYLTRANSFERASE"/>
    <property type="match status" value="1"/>
</dbReference>
<dbReference type="Pfam" id="PF13439">
    <property type="entry name" value="Glyco_transf_4"/>
    <property type="match status" value="1"/>
</dbReference>
<evidence type="ECO:0000313" key="3">
    <source>
        <dbReference type="Proteomes" id="UP000829384"/>
    </source>
</evidence>
<evidence type="ECO:0000259" key="1">
    <source>
        <dbReference type="Pfam" id="PF13439"/>
    </source>
</evidence>
<dbReference type="Proteomes" id="UP000829384">
    <property type="component" value="Unassembled WGS sequence"/>
</dbReference>
<dbReference type="InterPro" id="IPR028098">
    <property type="entry name" value="Glyco_trans_4-like_N"/>
</dbReference>
<dbReference type="RefSeq" id="WP_240131979.1">
    <property type="nucleotide sequence ID" value="NZ_JACSDI010000015.1"/>
</dbReference>
<dbReference type="PANTHER" id="PTHR12526:SF630">
    <property type="entry name" value="GLYCOSYLTRANSFERASE"/>
    <property type="match status" value="1"/>
</dbReference>
<dbReference type="CDD" id="cd03801">
    <property type="entry name" value="GT4_PimA-like"/>
    <property type="match status" value="1"/>
</dbReference>
<feature type="domain" description="Glycosyltransferase subfamily 4-like N-terminal" evidence="1">
    <location>
        <begin position="21"/>
        <end position="179"/>
    </location>
</feature>
<comment type="caution">
    <text evidence="2">The sequence shown here is derived from an EMBL/GenBank/DDBJ whole genome shotgun (WGS) entry which is preliminary data.</text>
</comment>
<evidence type="ECO:0000313" key="2">
    <source>
        <dbReference type="EMBL" id="MCG9965476.1"/>
    </source>
</evidence>
<protein>
    <submittedName>
        <fullName evidence="2">Glycosyltransferase family 4 protein</fullName>
    </submittedName>
</protein>
<dbReference type="SUPFAM" id="SSF53756">
    <property type="entry name" value="UDP-Glycosyltransferase/glycogen phosphorylase"/>
    <property type="match status" value="1"/>
</dbReference>
<sequence>MSNIYIIYRSMYNSEGALTTVGGIENYIISLAEILSRNGWICHLVQPAKDSFSIKNEHMNVHGVNTGYFRGNLKKYALANWVKKNANKKTDIIIYATDSYSVNLKGYKQIAIQHGISWDKPRKNKNTVIQFLSSLLNQFKYLSYIKNNSTLVCVDHNFINWYRTWFNVGKKNVKVIYNFYTEKVNQSDFDKKWSDDRVIKIIIARRFVDYRGIALIAPIISKLSNQYRIEVNFAGDGPLKPYLESLFSIHSNVKITKYGPSESFKIHKEHHIAIIPTLGSEGTSLSMIEAMAAGCMVISSNIGGLSNLIINGYNGLLAMPNSQEMELALFTALDDFDFCKKLAQNGLNSIAYPCSKEKWGKDWIDLINKQ</sequence>
<name>A0ABS9R171_9GAMM</name>